<feature type="domain" description="SLH" evidence="2">
    <location>
        <begin position="65"/>
        <end position="128"/>
    </location>
</feature>
<comment type="caution">
    <text evidence="3">The sequence shown here is derived from an EMBL/GenBank/DDBJ whole genome shotgun (WGS) entry which is preliminary data.</text>
</comment>
<sequence>MKRSMRRLTIFLLVLAMLFAGATPAFAAKGHGKGPGKGHDKNHQYFELEVKGKGNFGNGGKITFILEFEDVNREAAWARKHIASLAAKKVFEGYTDGTFQPNKSVSRIEAIAAVVRLLGLKEEAENPSKKREAIWFDDEKQIRKNHDWAVGYVVVAQEAGLFDPKEGKLHPNKAADRLWVTELLIRALDLEDEAYANRNAELNFKDSRAIPKDKVGVVKVAVDRGIITGYSDRTFRPNQAVKRAELAAMLERAEALLEDEEDDTDASGVIEEINNLTLVLRKNGQLQAYALDPQTFVFREGEKGTIYDLKVGDTVFVRTYNNLVIFIEVVKPAKDEVKPFTATGYFHSLAFNENGRIASITITETLNSSRQVKYDVAEDVVIEGNVNELKQGRLIHLSGENQVVKKITIGDFGFQLQGELEYLLLNSNGQLATIAIRHEVNGKEQVSIYSVSPDVRITGNLNAIVEGQKITVYGTQQVVTEIKIG</sequence>
<evidence type="ECO:0000256" key="1">
    <source>
        <dbReference type="SAM" id="SignalP"/>
    </source>
</evidence>
<organism evidence="3 4">
    <name type="scientific">Insulibacter thermoxylanivorax</name>
    <dbReference type="NCBI Taxonomy" id="2749268"/>
    <lineage>
        <taxon>Bacteria</taxon>
        <taxon>Bacillati</taxon>
        <taxon>Bacillota</taxon>
        <taxon>Bacilli</taxon>
        <taxon>Bacillales</taxon>
        <taxon>Paenibacillaceae</taxon>
        <taxon>Insulibacter</taxon>
    </lineage>
</organism>
<keyword evidence="4" id="KW-1185">Reference proteome</keyword>
<gene>
    <name evidence="3" type="ORF">PRECH8_23360</name>
</gene>
<dbReference type="InterPro" id="IPR051465">
    <property type="entry name" value="Cell_Envelope_Struct_Comp"/>
</dbReference>
<evidence type="ECO:0000313" key="3">
    <source>
        <dbReference type="EMBL" id="GFR39040.1"/>
    </source>
</evidence>
<dbReference type="EMBL" id="BMAQ01000033">
    <property type="protein sequence ID" value="GFR39040.1"/>
    <property type="molecule type" value="Genomic_DNA"/>
</dbReference>
<dbReference type="Proteomes" id="UP000654993">
    <property type="component" value="Unassembled WGS sequence"/>
</dbReference>
<reference evidence="3" key="2">
    <citation type="journal article" date="2021" name="Data Brief">
        <title>Draft genome sequence data of the facultative, thermophilic, xylanolytic bacterium Paenibacillus sp. strain DA-C8.</title>
        <authorList>
            <person name="Chhe C."/>
            <person name="Uke A."/>
            <person name="Baramee S."/>
            <person name="Ungkulpasvich U."/>
            <person name="Tachaapaikoon C."/>
            <person name="Pason P."/>
            <person name="Waeonukul R."/>
            <person name="Ratanakhanokchai K."/>
            <person name="Kosugi A."/>
        </authorList>
    </citation>
    <scope>NUCLEOTIDE SEQUENCE</scope>
    <source>
        <strain evidence="3">DA-C8</strain>
    </source>
</reference>
<feature type="domain" description="SLH" evidence="2">
    <location>
        <begin position="201"/>
        <end position="264"/>
    </location>
</feature>
<accession>A0A916QE17</accession>
<feature type="chain" id="PRO_5037093067" description="SLH domain-containing protein" evidence="1">
    <location>
        <begin position="28"/>
        <end position="485"/>
    </location>
</feature>
<reference evidence="3" key="1">
    <citation type="submission" date="2020-08" db="EMBL/GenBank/DDBJ databases">
        <authorList>
            <person name="Uke A."/>
            <person name="Chhe C."/>
            <person name="Baramee S."/>
            <person name="Kosugi A."/>
        </authorList>
    </citation>
    <scope>NUCLEOTIDE SEQUENCE</scope>
    <source>
        <strain evidence="3">DA-C8</strain>
    </source>
</reference>
<evidence type="ECO:0000313" key="4">
    <source>
        <dbReference type="Proteomes" id="UP000654993"/>
    </source>
</evidence>
<dbReference type="PANTHER" id="PTHR43308:SF5">
    <property type="entry name" value="S-LAYER PROTEIN _ PEPTIDOGLYCAN ENDO-BETA-N-ACETYLGLUCOSAMINIDASE"/>
    <property type="match status" value="1"/>
</dbReference>
<keyword evidence="1" id="KW-0732">Signal</keyword>
<dbReference type="Pfam" id="PF00395">
    <property type="entry name" value="SLH"/>
    <property type="match status" value="2"/>
</dbReference>
<feature type="signal peptide" evidence="1">
    <location>
        <begin position="1"/>
        <end position="27"/>
    </location>
</feature>
<protein>
    <recommendedName>
        <fullName evidence="2">SLH domain-containing protein</fullName>
    </recommendedName>
</protein>
<dbReference type="PANTHER" id="PTHR43308">
    <property type="entry name" value="OUTER MEMBRANE PROTEIN ALPHA-RELATED"/>
    <property type="match status" value="1"/>
</dbReference>
<dbReference type="PROSITE" id="PS51272">
    <property type="entry name" value="SLH"/>
    <property type="match status" value="2"/>
</dbReference>
<dbReference type="InterPro" id="IPR001119">
    <property type="entry name" value="SLH_dom"/>
</dbReference>
<dbReference type="RefSeq" id="WP_200967253.1">
    <property type="nucleotide sequence ID" value="NZ_BMAQ01000033.1"/>
</dbReference>
<proteinExistence type="predicted"/>
<dbReference type="AlphaFoldDB" id="A0A916QE17"/>
<evidence type="ECO:0000259" key="2">
    <source>
        <dbReference type="PROSITE" id="PS51272"/>
    </source>
</evidence>
<name>A0A916QE17_9BACL</name>